<dbReference type="EMBL" id="CM004394">
    <property type="protein sequence ID" value="KAG8649293.1"/>
    <property type="molecule type" value="Genomic_DNA"/>
</dbReference>
<protein>
    <submittedName>
        <fullName evidence="1">Uncharacterized protein</fullName>
    </submittedName>
</protein>
<name>A0ACB7HC84_MANES</name>
<dbReference type="Proteomes" id="UP000091857">
    <property type="component" value="Chromosome 8"/>
</dbReference>
<reference evidence="2" key="1">
    <citation type="journal article" date="2016" name="Nat. Biotechnol.">
        <title>Sequencing wild and cultivated cassava and related species reveals extensive interspecific hybridization and genetic diversity.</title>
        <authorList>
            <person name="Bredeson J.V."/>
            <person name="Lyons J.B."/>
            <person name="Prochnik S.E."/>
            <person name="Wu G.A."/>
            <person name="Ha C.M."/>
            <person name="Edsinger-Gonzales E."/>
            <person name="Grimwood J."/>
            <person name="Schmutz J."/>
            <person name="Rabbi I.Y."/>
            <person name="Egesi C."/>
            <person name="Nauluvula P."/>
            <person name="Lebot V."/>
            <person name="Ndunguru J."/>
            <person name="Mkamilo G."/>
            <person name="Bart R.S."/>
            <person name="Setter T.L."/>
            <person name="Gleadow R.M."/>
            <person name="Kulakow P."/>
            <person name="Ferguson M.E."/>
            <person name="Rounsley S."/>
            <person name="Rokhsar D.S."/>
        </authorList>
    </citation>
    <scope>NUCLEOTIDE SEQUENCE [LARGE SCALE GENOMIC DNA]</scope>
    <source>
        <strain evidence="2">cv. AM560-2</strain>
    </source>
</reference>
<gene>
    <name evidence="1" type="ORF">MANES_08G133801v8</name>
</gene>
<evidence type="ECO:0000313" key="1">
    <source>
        <dbReference type="EMBL" id="KAG8649293.1"/>
    </source>
</evidence>
<proteinExistence type="predicted"/>
<evidence type="ECO:0000313" key="2">
    <source>
        <dbReference type="Proteomes" id="UP000091857"/>
    </source>
</evidence>
<organism evidence="1 2">
    <name type="scientific">Manihot esculenta</name>
    <name type="common">Cassava</name>
    <name type="synonym">Jatropha manihot</name>
    <dbReference type="NCBI Taxonomy" id="3983"/>
    <lineage>
        <taxon>Eukaryota</taxon>
        <taxon>Viridiplantae</taxon>
        <taxon>Streptophyta</taxon>
        <taxon>Embryophyta</taxon>
        <taxon>Tracheophyta</taxon>
        <taxon>Spermatophyta</taxon>
        <taxon>Magnoliopsida</taxon>
        <taxon>eudicotyledons</taxon>
        <taxon>Gunneridae</taxon>
        <taxon>Pentapetalae</taxon>
        <taxon>rosids</taxon>
        <taxon>fabids</taxon>
        <taxon>Malpighiales</taxon>
        <taxon>Euphorbiaceae</taxon>
        <taxon>Crotonoideae</taxon>
        <taxon>Manihoteae</taxon>
        <taxon>Manihot</taxon>
    </lineage>
</organism>
<comment type="caution">
    <text evidence="1">The sequence shown here is derived from an EMBL/GenBank/DDBJ whole genome shotgun (WGS) entry which is preliminary data.</text>
</comment>
<sequence>MATPAAAQSDCELESKRKEDSSWHPCRVSLSSVGDGLFVDFGQDSGVEFLDKEEVLNQLRFRSVPLKGDDCSRVKEGEHVLAANKSGLGSLFYDAKVEKVFRVRHYRGPCRCMFTIKWLHQNFEDGIKVPSSSIMKLSTKSITVYPTVAVLLKSEKHVKSSGPPPYLIEDRNYDMDLSKMVEKQIKNISNSADLSESEITKPTHVRIGQASARNSILDKKESCKAVAAAKISIPCAKVPCDQKTPVRRTTRRSSNLHVVAEVEDPPMFTSSIEERSEYRSHLSPLAACAALASRVQITPKSVAIGGTSLFNPFIGDKVIMKDKFSTDVLATPFPVVSEPVEMVKSHILTRRSGSPKSQLAGLSSETKNLELTNEDKTSECTTGRRSRSKLNETMNSANQNDSGISNGNMQIKNSADDLKLRTSTGGKRVTRSALRREKENLAKSSQDKSSHTTVDDYSEGNLAVTEISNDNIQIKSSADAQKLSASTNRKRFTRSALQQEKEYLALEAQSRSTQVTESNYSEEKGDISKKSGCTAKRKKTVTSSLDSESDNLGGRSEEQAPIFVQTNQQTAGGGLDKVDIQGQTKKLISSKRQSQQVSLHNHLPRTRSQTKSHLSVNMGTRKN</sequence>
<accession>A0ACB7HC84</accession>
<keyword evidence="2" id="KW-1185">Reference proteome</keyword>